<reference evidence="3" key="1">
    <citation type="journal article" date="2020" name="J. ISSAAS">
        <title>Lactobacilli and other gastrointestinal microbiota of Peromyscus leucopus, reservoir host for agents of Lyme disease and other zoonoses in North America.</title>
        <authorList>
            <person name="Milovic A."/>
            <person name="Bassam K."/>
            <person name="Shao H."/>
            <person name="Chatzistamou I."/>
            <person name="Tufts D.M."/>
            <person name="Diuk-Wasser M."/>
            <person name="Barbour A.G."/>
        </authorList>
    </citation>
    <scope>NUCLEOTIDE SEQUENCE</scope>
    <source>
        <strain evidence="3">LL30</strain>
    </source>
</reference>
<organism evidence="3">
    <name type="scientific">uncultured Elusimicrobia bacterium</name>
    <dbReference type="NCBI Taxonomy" id="699876"/>
    <lineage>
        <taxon>Bacteria</taxon>
        <taxon>Pseudomonadati</taxon>
        <taxon>Elusimicrobiota</taxon>
        <taxon>Elusimicrobia</taxon>
        <taxon>environmental samples</taxon>
    </lineage>
</organism>
<dbReference type="InterPro" id="IPR036709">
    <property type="entry name" value="Autotransporte_beta_dom_sf"/>
</dbReference>
<dbReference type="InterPro" id="IPR005546">
    <property type="entry name" value="Autotransporte_beta"/>
</dbReference>
<dbReference type="EMBL" id="MN577572">
    <property type="protein sequence ID" value="QGT50858.1"/>
    <property type="molecule type" value="Genomic_DNA"/>
</dbReference>
<dbReference type="Pfam" id="PF03797">
    <property type="entry name" value="Autotransporter"/>
    <property type="match status" value="1"/>
</dbReference>
<feature type="domain" description="Autotransporter" evidence="2">
    <location>
        <begin position="786"/>
        <end position="1043"/>
    </location>
</feature>
<gene>
    <name evidence="3" type="ORF">Elusimicrob2101_1210</name>
</gene>
<evidence type="ECO:0000259" key="2">
    <source>
        <dbReference type="PROSITE" id="PS51208"/>
    </source>
</evidence>
<dbReference type="AlphaFoldDB" id="A0A650ENS3"/>
<dbReference type="PROSITE" id="PS51208">
    <property type="entry name" value="AUTOTRANSPORTER"/>
    <property type="match status" value="1"/>
</dbReference>
<proteinExistence type="predicted"/>
<dbReference type="SMART" id="SM00869">
    <property type="entry name" value="Autotransporter"/>
    <property type="match status" value="1"/>
</dbReference>
<feature type="chain" id="PRO_5024931746" description="Autotransporter domain-containing protein" evidence="1">
    <location>
        <begin position="21"/>
        <end position="1043"/>
    </location>
</feature>
<feature type="signal peptide" evidence="1">
    <location>
        <begin position="1"/>
        <end position="20"/>
    </location>
</feature>
<protein>
    <recommendedName>
        <fullName evidence="2">Autotransporter domain-containing protein</fullName>
    </recommendedName>
</protein>
<accession>A0A650ENS3</accession>
<sequence length="1043" mass="111111">MKKFLSGFFAVLFTASFAGAEVLNPIEKSGDVADQTLIINAGVTGTENTMIAGGASYNASAANNTVTVNTNLTDTNDGKTPDGMNNHYIVGGAVYKNTADGNTVNISQGVTVEGRAVAGGLARITRPENENSEKWQTGSAVNNTVNITGATITVAPQDEKTVFSMKENTVAVAGGASQYFSGNVSGNTVNISNGSTINGAVVGGLSYVQTTQDEVEEHDITPERTNNNNTVFIKDSTVNGDVYGSYGGVNGNGNTVRLDGTTVDGKVIAAESGFSLHEDTSSVGTFNNNRVELLNGTTVNSAAAVDANNNNASNNSMLIKESTVKDGEIYTVKMIHDLEDNSSTIGGTTDNNALTLQDLTATVNEIGSAFNMTGNPAGNSVNLINANVTVAYDKAKTFGGIMDVSALSSQGLLGTKTQNGYAIAPELNTNNGYIFGGATADYISQVNTTPSEEVPQEEIKGFGTSANNNSINITGGTVKANVIGGFAAYVREINYTTEKRDETGHLTERVVVTKNGRFTTTETTTWTKEEEKDADGNVTNVTWKQEDPKIETSDPAPQTDTVISASNNTVVLTNVALTGDVYGGYVDGAELKQENMLTANNTVVMAGNTQVTGTVYGGSNSYTAETNRLIFRNNADGANFVKYNPTQFKNFNTLWNIEGNFDTRLEFTQGDVHALVSLDRSAMKEQGATTILKTGGLLEGYQPVVCNGSENCIKYNSDITLATDKLGIYSFALTPEIAEGDVVNWNLSSTKETTNLEVYGQLPLVGLALAMEGQEMLGAAVTDAWKNENDSNTFLNGAYHHTRYETGSGFDLDSGIVQAGAWKKFTSDWLGGFFVKYAHGSYETFPIDVDGDADVYAGGLLTSLRYSDTGRIEVDAEIGYMDMEFNSSELSSTFKSNGMYYGAGAGFVETLAEDLDLFANIRWLHKGKDDITDNLGQKVEFDAMQSLALRFGAEYTFNQLDLYGLKPALGAMGIYEMDGKSTVRAEGIQSDEASMKGMSGRAQLSLVYNNKDTFLPLRTALTVYGMAGKREGVGGEVNVTFSF</sequence>
<dbReference type="SUPFAM" id="SSF103515">
    <property type="entry name" value="Autotransporter"/>
    <property type="match status" value="1"/>
</dbReference>
<dbReference type="Gene3D" id="2.40.128.130">
    <property type="entry name" value="Autotransporter beta-domain"/>
    <property type="match status" value="1"/>
</dbReference>
<evidence type="ECO:0000313" key="3">
    <source>
        <dbReference type="EMBL" id="QGT50858.1"/>
    </source>
</evidence>
<name>A0A650ENS3_9BACT</name>
<keyword evidence="1" id="KW-0732">Signal</keyword>
<evidence type="ECO:0000256" key="1">
    <source>
        <dbReference type="SAM" id="SignalP"/>
    </source>
</evidence>